<evidence type="ECO:0000313" key="16">
    <source>
        <dbReference type="Proteomes" id="UP001231189"/>
    </source>
</evidence>
<evidence type="ECO:0000256" key="2">
    <source>
        <dbReference type="ARBA" id="ARBA00002075"/>
    </source>
</evidence>
<dbReference type="EMBL" id="JAUUTY010000004">
    <property type="protein sequence ID" value="KAK1653784.1"/>
    <property type="molecule type" value="Genomic_DNA"/>
</dbReference>
<feature type="domain" description="Plastocyanin-like" evidence="14">
    <location>
        <begin position="286"/>
        <end position="395"/>
    </location>
</feature>
<dbReference type="GO" id="GO:0005507">
    <property type="term" value="F:copper ion binding"/>
    <property type="evidence" value="ECO:0007669"/>
    <property type="project" value="InterPro"/>
</dbReference>
<keyword evidence="7" id="KW-0964">Secreted</keyword>
<name>A0AAD8SLG0_LOLMU</name>
<dbReference type="PANTHER" id="PTHR11709">
    <property type="entry name" value="MULTI-COPPER OXIDASE"/>
    <property type="match status" value="1"/>
</dbReference>
<dbReference type="GO" id="GO:0052716">
    <property type="term" value="F:hydroquinone:oxygen oxidoreductase activity"/>
    <property type="evidence" value="ECO:0007669"/>
    <property type="project" value="UniProtKB-EC"/>
</dbReference>
<dbReference type="SUPFAM" id="SSF49503">
    <property type="entry name" value="Cupredoxins"/>
    <property type="match status" value="2"/>
</dbReference>
<comment type="function">
    <text evidence="2">Lignin degradation and detoxification of lignin-derived products.</text>
</comment>
<keyword evidence="9" id="KW-0677">Repeat</keyword>
<evidence type="ECO:0000256" key="1">
    <source>
        <dbReference type="ARBA" id="ARBA00000349"/>
    </source>
</evidence>
<dbReference type="InterPro" id="IPR011706">
    <property type="entry name" value="Cu-oxidase_C"/>
</dbReference>
<dbReference type="InterPro" id="IPR001117">
    <property type="entry name" value="Cu-oxidase_2nd"/>
</dbReference>
<accession>A0AAD8SLG0</accession>
<dbReference type="InterPro" id="IPR045087">
    <property type="entry name" value="Cu-oxidase_fam"/>
</dbReference>
<evidence type="ECO:0000259" key="14">
    <source>
        <dbReference type="Pfam" id="PF07731"/>
    </source>
</evidence>
<keyword evidence="12" id="KW-0439">Lignin degradation</keyword>
<sequence length="396" mass="43025">MDRATVHGAFIIRPSHGTTYPFRKPHKEIPIILGEWWNEDIRKLIADVLSTGSDFPPSDANTINGQPGDRFPCSSNGTFRLPIEPGETYMLHIINAALTNGFFFAIAGHRLTVVSSDGSYTKPFTADHIFIDPGQTMTVLLKARGRDHSKARYYMAARALTTNAGAPLDNRIATAVLEYINASSSGHPDFPTLPANNDSSAAAAYTARLRSLASKEHPADVPRNIDKRMIVTLAVNEIVCKKAPCKGPHGNRFAASLNNISFEMPRTDILGAYYRSTIGSVATTDFPDNPPSPFNFTADNLPPELALTARGTAVKVLAYGTVVEVVFQGTTILGGDSHPMHLHGFSFHAVGRGIGNFDSRQDPAKYNLVDPPYQHTVSVPTNGWVAIRFRAVNPGE</sequence>
<keyword evidence="8" id="KW-0479">Metal-binding</keyword>
<evidence type="ECO:0000256" key="6">
    <source>
        <dbReference type="ARBA" id="ARBA00022523"/>
    </source>
</evidence>
<dbReference type="Proteomes" id="UP001231189">
    <property type="component" value="Unassembled WGS sequence"/>
</dbReference>
<evidence type="ECO:0000256" key="11">
    <source>
        <dbReference type="ARBA" id="ARBA00023008"/>
    </source>
</evidence>
<gene>
    <name evidence="15" type="ORF">QYE76_071589</name>
</gene>
<keyword evidence="16" id="KW-1185">Reference proteome</keyword>
<dbReference type="InterPro" id="IPR008972">
    <property type="entry name" value="Cupredoxin"/>
</dbReference>
<reference evidence="15" key="1">
    <citation type="submission" date="2023-07" db="EMBL/GenBank/DDBJ databases">
        <title>A chromosome-level genome assembly of Lolium multiflorum.</title>
        <authorList>
            <person name="Chen Y."/>
            <person name="Copetti D."/>
            <person name="Kolliker R."/>
            <person name="Studer B."/>
        </authorList>
    </citation>
    <scope>NUCLEOTIDE SEQUENCE</scope>
    <source>
        <strain evidence="15">02402/16</strain>
        <tissue evidence="15">Leaf</tissue>
    </source>
</reference>
<dbReference type="Gene3D" id="2.60.40.420">
    <property type="entry name" value="Cupredoxins - blue copper proteins"/>
    <property type="match status" value="2"/>
</dbReference>
<dbReference type="PANTHER" id="PTHR11709:SF281">
    <property type="entry name" value="LACCASE"/>
    <property type="match status" value="1"/>
</dbReference>
<keyword evidence="11" id="KW-0186">Copper</keyword>
<evidence type="ECO:0000313" key="15">
    <source>
        <dbReference type="EMBL" id="KAK1653784.1"/>
    </source>
</evidence>
<dbReference type="GO" id="GO:0048046">
    <property type="term" value="C:apoplast"/>
    <property type="evidence" value="ECO:0007669"/>
    <property type="project" value="UniProtKB-SubCell"/>
</dbReference>
<protein>
    <recommendedName>
        <fullName evidence="5">laccase</fullName>
        <ecNumber evidence="5">1.10.3.2</ecNumber>
    </recommendedName>
</protein>
<evidence type="ECO:0000256" key="4">
    <source>
        <dbReference type="ARBA" id="ARBA00010609"/>
    </source>
</evidence>
<comment type="similarity">
    <text evidence="4">Belongs to the multicopper oxidase family.</text>
</comment>
<evidence type="ECO:0000256" key="12">
    <source>
        <dbReference type="ARBA" id="ARBA00023185"/>
    </source>
</evidence>
<feature type="domain" description="Plastocyanin-like" evidence="13">
    <location>
        <begin position="28"/>
        <end position="181"/>
    </location>
</feature>
<evidence type="ECO:0000256" key="5">
    <source>
        <dbReference type="ARBA" id="ARBA00012297"/>
    </source>
</evidence>
<evidence type="ECO:0000256" key="8">
    <source>
        <dbReference type="ARBA" id="ARBA00022723"/>
    </source>
</evidence>
<dbReference type="InterPro" id="IPR034285">
    <property type="entry name" value="CuRO_2_LCC"/>
</dbReference>
<evidence type="ECO:0000256" key="7">
    <source>
        <dbReference type="ARBA" id="ARBA00022525"/>
    </source>
</evidence>
<dbReference type="EC" id="1.10.3.2" evidence="5"/>
<evidence type="ECO:0000259" key="13">
    <source>
        <dbReference type="Pfam" id="PF00394"/>
    </source>
</evidence>
<comment type="caution">
    <text evidence="15">The sequence shown here is derived from an EMBL/GenBank/DDBJ whole genome shotgun (WGS) entry which is preliminary data.</text>
</comment>
<organism evidence="15 16">
    <name type="scientific">Lolium multiflorum</name>
    <name type="common">Italian ryegrass</name>
    <name type="synonym">Lolium perenne subsp. multiflorum</name>
    <dbReference type="NCBI Taxonomy" id="4521"/>
    <lineage>
        <taxon>Eukaryota</taxon>
        <taxon>Viridiplantae</taxon>
        <taxon>Streptophyta</taxon>
        <taxon>Embryophyta</taxon>
        <taxon>Tracheophyta</taxon>
        <taxon>Spermatophyta</taxon>
        <taxon>Magnoliopsida</taxon>
        <taxon>Liliopsida</taxon>
        <taxon>Poales</taxon>
        <taxon>Poaceae</taxon>
        <taxon>BOP clade</taxon>
        <taxon>Pooideae</taxon>
        <taxon>Poodae</taxon>
        <taxon>Poeae</taxon>
        <taxon>Poeae Chloroplast Group 2 (Poeae type)</taxon>
        <taxon>Loliodinae</taxon>
        <taxon>Loliinae</taxon>
        <taxon>Lolium</taxon>
    </lineage>
</organism>
<dbReference type="GO" id="GO:0046274">
    <property type="term" value="P:lignin catabolic process"/>
    <property type="evidence" value="ECO:0007669"/>
    <property type="project" value="UniProtKB-KW"/>
</dbReference>
<dbReference type="CDD" id="cd13875">
    <property type="entry name" value="CuRO_2_LCC_plant"/>
    <property type="match status" value="1"/>
</dbReference>
<keyword evidence="10" id="KW-0560">Oxidoreductase</keyword>
<proteinExistence type="inferred from homology"/>
<keyword evidence="6" id="KW-0052">Apoplast</keyword>
<dbReference type="AlphaFoldDB" id="A0AAD8SLG0"/>
<comment type="subcellular location">
    <subcellularLocation>
        <location evidence="3">Secreted</location>
        <location evidence="3">Extracellular space</location>
        <location evidence="3">Apoplast</location>
    </subcellularLocation>
</comment>
<evidence type="ECO:0000256" key="3">
    <source>
        <dbReference type="ARBA" id="ARBA00004271"/>
    </source>
</evidence>
<evidence type="ECO:0000256" key="9">
    <source>
        <dbReference type="ARBA" id="ARBA00022737"/>
    </source>
</evidence>
<dbReference type="Pfam" id="PF00394">
    <property type="entry name" value="Cu-oxidase"/>
    <property type="match status" value="1"/>
</dbReference>
<evidence type="ECO:0000256" key="10">
    <source>
        <dbReference type="ARBA" id="ARBA00023002"/>
    </source>
</evidence>
<comment type="catalytic activity">
    <reaction evidence="1">
        <text>4 hydroquinone + O2 = 4 benzosemiquinone + 2 H2O</text>
        <dbReference type="Rhea" id="RHEA:11276"/>
        <dbReference type="ChEBI" id="CHEBI:15377"/>
        <dbReference type="ChEBI" id="CHEBI:15379"/>
        <dbReference type="ChEBI" id="CHEBI:17594"/>
        <dbReference type="ChEBI" id="CHEBI:17977"/>
        <dbReference type="EC" id="1.10.3.2"/>
    </reaction>
</comment>
<dbReference type="Pfam" id="PF07731">
    <property type="entry name" value="Cu-oxidase_2"/>
    <property type="match status" value="1"/>
</dbReference>